<gene>
    <name evidence="9" type="primary">prs</name>
    <name evidence="11" type="ORF">GEMMAAP_06940</name>
</gene>
<dbReference type="OrthoDB" id="9777067at2"/>
<dbReference type="GO" id="GO:0006164">
    <property type="term" value="P:purine nucleotide biosynthetic process"/>
    <property type="evidence" value="ECO:0007669"/>
    <property type="project" value="TreeGrafter"/>
</dbReference>
<comment type="similarity">
    <text evidence="9">Belongs to the ribose-phosphate pyrophosphokinase family. Class I subfamily.</text>
</comment>
<dbReference type="FunFam" id="3.40.50.2020:FF:000007">
    <property type="entry name" value="Ribose-phosphate pyrophosphokinase"/>
    <property type="match status" value="1"/>
</dbReference>
<dbReference type="Pfam" id="PF13793">
    <property type="entry name" value="Pribosyltran_N"/>
    <property type="match status" value="1"/>
</dbReference>
<dbReference type="GO" id="GO:0000287">
    <property type="term" value="F:magnesium ion binding"/>
    <property type="evidence" value="ECO:0007669"/>
    <property type="project" value="UniProtKB-UniRule"/>
</dbReference>
<dbReference type="NCBIfam" id="TIGR01251">
    <property type="entry name" value="ribP_PPkin"/>
    <property type="match status" value="1"/>
</dbReference>
<sequence length="325" mass="35247">MTPLTAATDVPATSSSRGFKILSGTANRPLAEEVARSLGTELCKVTCTRFADGEVFVRIDENIRGADVFVVQPTNPPGENMLELLLLIDAARRASAARVTCVLPYTGYARQDRKDQPRVAIGAKLMANLIETAGADRVLGLDFHAHQLQGFFDVPVDHLYAAPVFTNYFRRKELKDLVVVAPDVGSAKMARGFAKRLDATFAIIDKRRPKANVAEVMNVVGEVEGRDCLIPDDMIDTAGTVSEAAKALKNLGANDIYVCATHALFSGPAVERLSNAPIKEVVVTDTINLPPERRFDALRILSVGDLLAKAIRFTHADQSVSVLFE</sequence>
<keyword evidence="7 9" id="KW-0460">Magnesium</keyword>
<dbReference type="Pfam" id="PF14572">
    <property type="entry name" value="Pribosyl_synth"/>
    <property type="match status" value="1"/>
</dbReference>
<evidence type="ECO:0000256" key="2">
    <source>
        <dbReference type="ARBA" id="ARBA00022723"/>
    </source>
</evidence>
<dbReference type="RefSeq" id="WP_053334361.1">
    <property type="nucleotide sequence ID" value="NZ_CP011454.1"/>
</dbReference>
<evidence type="ECO:0000256" key="6">
    <source>
        <dbReference type="ARBA" id="ARBA00022840"/>
    </source>
</evidence>
<keyword evidence="9" id="KW-0963">Cytoplasm</keyword>
<comment type="cofactor">
    <cofactor evidence="9">
        <name>Mg(2+)</name>
        <dbReference type="ChEBI" id="CHEBI:18420"/>
    </cofactor>
    <text evidence="9">Binds 2 Mg(2+) ions per subunit.</text>
</comment>
<organism evidence="11 12">
    <name type="scientific">Gemmatimonas phototrophica</name>
    <dbReference type="NCBI Taxonomy" id="1379270"/>
    <lineage>
        <taxon>Bacteria</taxon>
        <taxon>Pseudomonadati</taxon>
        <taxon>Gemmatimonadota</taxon>
        <taxon>Gemmatimonadia</taxon>
        <taxon>Gemmatimonadales</taxon>
        <taxon>Gemmatimonadaceae</taxon>
        <taxon>Gemmatimonas</taxon>
    </lineage>
</organism>
<evidence type="ECO:0000259" key="10">
    <source>
        <dbReference type="Pfam" id="PF13793"/>
    </source>
</evidence>
<evidence type="ECO:0000256" key="1">
    <source>
        <dbReference type="ARBA" id="ARBA00022679"/>
    </source>
</evidence>
<dbReference type="EC" id="2.7.6.1" evidence="9"/>
<dbReference type="GO" id="GO:0005524">
    <property type="term" value="F:ATP binding"/>
    <property type="evidence" value="ECO:0007669"/>
    <property type="project" value="UniProtKB-KW"/>
</dbReference>
<dbReference type="GO" id="GO:0016301">
    <property type="term" value="F:kinase activity"/>
    <property type="evidence" value="ECO:0007669"/>
    <property type="project" value="UniProtKB-KW"/>
</dbReference>
<dbReference type="EMBL" id="CP011454">
    <property type="protein sequence ID" value="AMW04652.1"/>
    <property type="molecule type" value="Genomic_DNA"/>
</dbReference>
<protein>
    <recommendedName>
        <fullName evidence="9">Ribose-phosphate pyrophosphokinase</fullName>
        <shortName evidence="9">RPPK</shortName>
        <ecNumber evidence="9">2.7.6.1</ecNumber>
    </recommendedName>
    <alternativeName>
        <fullName evidence="9">5-phospho-D-ribosyl alpha-1-diphosphate synthase</fullName>
    </alternativeName>
    <alternativeName>
        <fullName evidence="9">Phosphoribosyl diphosphate synthase</fullName>
    </alternativeName>
    <alternativeName>
        <fullName evidence="9">Phosphoribosyl pyrophosphate synthase</fullName>
        <shortName evidence="9">P-Rib-PP synthase</shortName>
        <shortName evidence="9">PRPP synthase</shortName>
        <shortName evidence="9">PRPPase</shortName>
    </alternativeName>
</protein>
<dbReference type="GO" id="GO:0006015">
    <property type="term" value="P:5-phosphoribose 1-diphosphate biosynthetic process"/>
    <property type="evidence" value="ECO:0007669"/>
    <property type="project" value="UniProtKB-UniRule"/>
</dbReference>
<name>A0A143BJD8_9BACT</name>
<dbReference type="PANTHER" id="PTHR10210:SF41">
    <property type="entry name" value="RIBOSE-PHOSPHATE PYROPHOSPHOKINASE 1, CHLOROPLASTIC"/>
    <property type="match status" value="1"/>
</dbReference>
<keyword evidence="2 9" id="KW-0479">Metal-binding</keyword>
<evidence type="ECO:0000313" key="12">
    <source>
        <dbReference type="Proteomes" id="UP000076404"/>
    </source>
</evidence>
<keyword evidence="5 9" id="KW-0418">Kinase</keyword>
<keyword evidence="3 9" id="KW-0545">Nucleotide biosynthesis</keyword>
<dbReference type="AlphaFoldDB" id="A0A143BJD8"/>
<reference evidence="11 12" key="2">
    <citation type="journal article" date="2016" name="Environ. Microbiol. Rep.">
        <title>Metagenomic evidence for the presence of phototrophic Gemmatimonadetes bacteria in diverse environments.</title>
        <authorList>
            <person name="Zeng Y."/>
            <person name="Baumbach J."/>
            <person name="Barbosa E.G."/>
            <person name="Azevedo V."/>
            <person name="Zhang C."/>
            <person name="Koblizek M."/>
        </authorList>
    </citation>
    <scope>NUCLEOTIDE SEQUENCE [LARGE SCALE GENOMIC DNA]</scope>
    <source>
        <strain evidence="11 12">AP64</strain>
    </source>
</reference>
<feature type="binding site" evidence="9">
    <location>
        <position position="183"/>
    </location>
    <ligand>
        <name>Mg(2+)</name>
        <dbReference type="ChEBI" id="CHEBI:18420"/>
    </ligand>
</feature>
<dbReference type="Proteomes" id="UP000076404">
    <property type="component" value="Chromosome"/>
</dbReference>
<proteinExistence type="inferred from homology"/>
<feature type="active site" evidence="9">
    <location>
        <position position="206"/>
    </location>
</feature>
<dbReference type="NCBIfam" id="NF002320">
    <property type="entry name" value="PRK01259.1"/>
    <property type="match status" value="1"/>
</dbReference>
<dbReference type="SMART" id="SM01400">
    <property type="entry name" value="Pribosyltran_N"/>
    <property type="match status" value="1"/>
</dbReference>
<dbReference type="GO" id="GO:0005737">
    <property type="term" value="C:cytoplasm"/>
    <property type="evidence" value="ECO:0007669"/>
    <property type="project" value="UniProtKB-SubCell"/>
</dbReference>
<dbReference type="KEGG" id="gph:GEMMAAP_06940"/>
<dbReference type="STRING" id="1379270.GEMMAAP_06940"/>
<dbReference type="HAMAP" id="MF_00583_B">
    <property type="entry name" value="RibP_PPkinase_B"/>
    <property type="match status" value="1"/>
</dbReference>
<comment type="catalytic activity">
    <reaction evidence="8 9">
        <text>D-ribose 5-phosphate + ATP = 5-phospho-alpha-D-ribose 1-diphosphate + AMP + H(+)</text>
        <dbReference type="Rhea" id="RHEA:15609"/>
        <dbReference type="ChEBI" id="CHEBI:15378"/>
        <dbReference type="ChEBI" id="CHEBI:30616"/>
        <dbReference type="ChEBI" id="CHEBI:58017"/>
        <dbReference type="ChEBI" id="CHEBI:78346"/>
        <dbReference type="ChEBI" id="CHEBI:456215"/>
        <dbReference type="EC" id="2.7.6.1"/>
    </reaction>
</comment>
<dbReference type="CDD" id="cd06223">
    <property type="entry name" value="PRTases_typeI"/>
    <property type="match status" value="1"/>
</dbReference>
<dbReference type="InterPro" id="IPR029099">
    <property type="entry name" value="Pribosyltran_N"/>
</dbReference>
<dbReference type="UniPathway" id="UPA00087">
    <property type="reaction ID" value="UER00172"/>
</dbReference>
<feature type="binding site" evidence="9">
    <location>
        <begin position="52"/>
        <end position="54"/>
    </location>
    <ligand>
        <name>ATP</name>
        <dbReference type="ChEBI" id="CHEBI:30616"/>
    </ligand>
</feature>
<feature type="domain" description="Ribose-phosphate pyrophosphokinase N-terminal" evidence="10">
    <location>
        <begin position="20"/>
        <end position="134"/>
    </location>
</feature>
<accession>A0A143BJD8</accession>
<comment type="pathway">
    <text evidence="9">Metabolic intermediate biosynthesis; 5-phospho-alpha-D-ribose 1-diphosphate biosynthesis; 5-phospho-alpha-D-ribose 1-diphosphate from D-ribose 5-phosphate (route I): step 1/1.</text>
</comment>
<dbReference type="InterPro" id="IPR005946">
    <property type="entry name" value="Rib-P_diPkinase"/>
</dbReference>
<feature type="binding site" evidence="9">
    <location>
        <begin position="110"/>
        <end position="111"/>
    </location>
    <ligand>
        <name>ATP</name>
        <dbReference type="ChEBI" id="CHEBI:30616"/>
    </ligand>
</feature>
<dbReference type="InterPro" id="IPR029057">
    <property type="entry name" value="PRTase-like"/>
</dbReference>
<comment type="function">
    <text evidence="9">Involved in the biosynthesis of the central metabolite phospho-alpha-D-ribosyl-1-pyrophosphate (PRPP) via the transfer of pyrophosphoryl group from ATP to 1-hydroxyl of ribose-5-phosphate (Rib-5-P).</text>
</comment>
<evidence type="ECO:0000256" key="3">
    <source>
        <dbReference type="ARBA" id="ARBA00022727"/>
    </source>
</evidence>
<evidence type="ECO:0000256" key="8">
    <source>
        <dbReference type="ARBA" id="ARBA00049535"/>
    </source>
</evidence>
<dbReference type="PANTHER" id="PTHR10210">
    <property type="entry name" value="RIBOSE-PHOSPHATE DIPHOSPHOKINASE FAMILY MEMBER"/>
    <property type="match status" value="1"/>
</dbReference>
<dbReference type="GO" id="GO:0002189">
    <property type="term" value="C:ribose phosphate diphosphokinase complex"/>
    <property type="evidence" value="ECO:0007669"/>
    <property type="project" value="TreeGrafter"/>
</dbReference>
<comment type="subcellular location">
    <subcellularLocation>
        <location evidence="9">Cytoplasm</location>
    </subcellularLocation>
</comment>
<feature type="binding site" evidence="9">
    <location>
        <position position="144"/>
    </location>
    <ligand>
        <name>Mg(2+)</name>
        <dbReference type="ChEBI" id="CHEBI:18420"/>
    </ligand>
</feature>
<reference evidence="11 12" key="1">
    <citation type="journal article" date="2014" name="Proc. Natl. Acad. Sci. U.S.A.">
        <title>Functional type 2 photosynthetic reaction centers found in the rare bacterial phylum Gemmatimonadetes.</title>
        <authorList>
            <person name="Zeng Y."/>
            <person name="Feng F."/>
            <person name="Medova H."/>
            <person name="Dean J."/>
            <person name="Koblizek M."/>
        </authorList>
    </citation>
    <scope>NUCLEOTIDE SEQUENCE [LARGE SCALE GENOMIC DNA]</scope>
    <source>
        <strain evidence="11 12">AP64</strain>
    </source>
</reference>
<keyword evidence="6 9" id="KW-0067">ATP-binding</keyword>
<evidence type="ECO:0000256" key="4">
    <source>
        <dbReference type="ARBA" id="ARBA00022741"/>
    </source>
</evidence>
<evidence type="ECO:0000256" key="7">
    <source>
        <dbReference type="ARBA" id="ARBA00022842"/>
    </source>
</evidence>
<evidence type="ECO:0000256" key="5">
    <source>
        <dbReference type="ARBA" id="ARBA00022777"/>
    </source>
</evidence>
<comment type="subunit">
    <text evidence="9">Homohexamer.</text>
</comment>
<dbReference type="SUPFAM" id="SSF53271">
    <property type="entry name" value="PRTase-like"/>
    <property type="match status" value="1"/>
</dbReference>
<dbReference type="InterPro" id="IPR000836">
    <property type="entry name" value="PRTase_dom"/>
</dbReference>
<feature type="binding site" evidence="9">
    <location>
        <position position="232"/>
    </location>
    <ligand>
        <name>D-ribose 5-phosphate</name>
        <dbReference type="ChEBI" id="CHEBI:78346"/>
    </ligand>
</feature>
<evidence type="ECO:0000313" key="11">
    <source>
        <dbReference type="EMBL" id="AMW04652.1"/>
    </source>
</evidence>
<dbReference type="Gene3D" id="3.40.50.2020">
    <property type="match status" value="2"/>
</dbReference>
<dbReference type="InterPro" id="IPR037515">
    <property type="entry name" value="Rib-P_diPkinase_bac"/>
</dbReference>
<keyword evidence="1 9" id="KW-0808">Transferase</keyword>
<dbReference type="eggNOG" id="COG0462">
    <property type="taxonomic scope" value="Bacteria"/>
</dbReference>
<feature type="binding site" evidence="9">
    <location>
        <begin position="236"/>
        <end position="240"/>
    </location>
    <ligand>
        <name>D-ribose 5-phosphate</name>
        <dbReference type="ChEBI" id="CHEBI:78346"/>
    </ligand>
</feature>
<feature type="binding site" evidence="9">
    <location>
        <position position="208"/>
    </location>
    <ligand>
        <name>D-ribose 5-phosphate</name>
        <dbReference type="ChEBI" id="CHEBI:78346"/>
    </ligand>
</feature>
<dbReference type="GO" id="GO:0004749">
    <property type="term" value="F:ribose phosphate diphosphokinase activity"/>
    <property type="evidence" value="ECO:0007669"/>
    <property type="project" value="UniProtKB-UniRule"/>
</dbReference>
<keyword evidence="4 9" id="KW-0547">Nucleotide-binding</keyword>
<keyword evidence="12" id="KW-1185">Reference proteome</keyword>
<evidence type="ECO:0000256" key="9">
    <source>
        <dbReference type="HAMAP-Rule" id="MF_00583"/>
    </source>
</evidence>